<keyword evidence="9" id="KW-1185">Reference proteome</keyword>
<dbReference type="GO" id="GO:0051087">
    <property type="term" value="F:protein-folding chaperone binding"/>
    <property type="evidence" value="ECO:0007669"/>
    <property type="project" value="Ensembl"/>
</dbReference>
<evidence type="ECO:0000256" key="4">
    <source>
        <dbReference type="ARBA" id="ARBA00022989"/>
    </source>
</evidence>
<dbReference type="PRINTS" id="PR01609">
    <property type="entry name" value="CD36FAMILY"/>
</dbReference>
<keyword evidence="4 7" id="KW-1133">Transmembrane helix</keyword>
<dbReference type="PRINTS" id="PR01611">
    <property type="entry name" value="LIMPII"/>
</dbReference>
<proteinExistence type="inferred from homology"/>
<dbReference type="GO" id="GO:0019899">
    <property type="term" value="F:enzyme binding"/>
    <property type="evidence" value="ECO:0007669"/>
    <property type="project" value="Ensembl"/>
</dbReference>
<dbReference type="GO" id="GO:0006622">
    <property type="term" value="P:protein targeting to lysosome"/>
    <property type="evidence" value="ECO:0007669"/>
    <property type="project" value="Ensembl"/>
</dbReference>
<dbReference type="InterPro" id="IPR002159">
    <property type="entry name" value="CD36_fam"/>
</dbReference>
<reference evidence="8" key="1">
    <citation type="submission" date="2025-08" db="UniProtKB">
        <authorList>
            <consortium name="Ensembl"/>
        </authorList>
    </citation>
    <scope>IDENTIFICATION</scope>
</reference>
<keyword evidence="5 7" id="KW-0472">Membrane</keyword>
<organism evidence="8 9">
    <name type="scientific">Salvator merianae</name>
    <name type="common">Argentine black and white tegu</name>
    <name type="synonym">Tupinambis merianae</name>
    <dbReference type="NCBI Taxonomy" id="96440"/>
    <lineage>
        <taxon>Eukaryota</taxon>
        <taxon>Metazoa</taxon>
        <taxon>Chordata</taxon>
        <taxon>Craniata</taxon>
        <taxon>Vertebrata</taxon>
        <taxon>Euteleostomi</taxon>
        <taxon>Lepidosauria</taxon>
        <taxon>Squamata</taxon>
        <taxon>Bifurcata</taxon>
        <taxon>Unidentata</taxon>
        <taxon>Episquamata</taxon>
        <taxon>Laterata</taxon>
        <taxon>Teiioidea</taxon>
        <taxon>Teiidae</taxon>
        <taxon>Salvator</taxon>
    </lineage>
</organism>
<accession>A0A8D0BHQ2</accession>
<dbReference type="GO" id="GO:0030666">
    <property type="term" value="C:endocytic vesicle membrane"/>
    <property type="evidence" value="ECO:0007669"/>
    <property type="project" value="Ensembl"/>
</dbReference>
<keyword evidence="6" id="KW-0325">Glycoprotein</keyword>
<evidence type="ECO:0000313" key="8">
    <source>
        <dbReference type="Ensembl" id="ENSSMRP00000008494.1"/>
    </source>
</evidence>
<dbReference type="AlphaFoldDB" id="A0A8D0BHQ2"/>
<evidence type="ECO:0000313" key="9">
    <source>
        <dbReference type="Proteomes" id="UP000694421"/>
    </source>
</evidence>
<dbReference type="GO" id="GO:0001786">
    <property type="term" value="F:phosphatidylserine binding"/>
    <property type="evidence" value="ECO:0007669"/>
    <property type="project" value="Ensembl"/>
</dbReference>
<dbReference type="Pfam" id="PF01130">
    <property type="entry name" value="CD36"/>
    <property type="match status" value="1"/>
</dbReference>
<comment type="similarity">
    <text evidence="2">Belongs to the CD36 family.</text>
</comment>
<feature type="transmembrane region" description="Helical" evidence="7">
    <location>
        <begin position="441"/>
        <end position="461"/>
    </location>
</feature>
<dbReference type="GO" id="GO:0015917">
    <property type="term" value="P:aminophospholipid transport"/>
    <property type="evidence" value="ECO:0007669"/>
    <property type="project" value="Ensembl"/>
</dbReference>
<dbReference type="InterPro" id="IPR005429">
    <property type="entry name" value="LimpII"/>
</dbReference>
<dbReference type="PANTHER" id="PTHR11923">
    <property type="entry name" value="SCAVENGER RECEPTOR CLASS B TYPE-1 SR-B1"/>
    <property type="match status" value="1"/>
</dbReference>
<evidence type="ECO:0000256" key="6">
    <source>
        <dbReference type="ARBA" id="ARBA00023180"/>
    </source>
</evidence>
<dbReference type="GO" id="GO:0005765">
    <property type="term" value="C:lysosomal membrane"/>
    <property type="evidence" value="ECO:0007669"/>
    <property type="project" value="Ensembl"/>
</dbReference>
<evidence type="ECO:0000256" key="3">
    <source>
        <dbReference type="ARBA" id="ARBA00022692"/>
    </source>
</evidence>
<name>A0A8D0BHQ2_SALMN</name>
<dbReference type="OMA" id="DVFGMRP"/>
<dbReference type="GO" id="GO:0005044">
    <property type="term" value="F:scavenger receptor activity"/>
    <property type="evidence" value="ECO:0007669"/>
    <property type="project" value="Ensembl"/>
</dbReference>
<protein>
    <submittedName>
        <fullName evidence="8">Scavenger receptor class B member 2</fullName>
    </submittedName>
</protein>
<dbReference type="Ensembl" id="ENSSMRT00000009926.1">
    <property type="protein sequence ID" value="ENSSMRP00000008494.1"/>
    <property type="gene ID" value="ENSSMRG00000006795.1"/>
</dbReference>
<dbReference type="GO" id="GO:0007605">
    <property type="term" value="P:sensory perception of sound"/>
    <property type="evidence" value="ECO:0007669"/>
    <property type="project" value="Ensembl"/>
</dbReference>
<dbReference type="GeneTree" id="ENSGT00940000153372"/>
<evidence type="ECO:0000256" key="2">
    <source>
        <dbReference type="ARBA" id="ARBA00010532"/>
    </source>
</evidence>
<comment type="subcellular location">
    <subcellularLocation>
        <location evidence="1">Membrane</location>
    </subcellularLocation>
</comment>
<dbReference type="GO" id="GO:0043470">
    <property type="term" value="P:regulation of carbohydrate catabolic process"/>
    <property type="evidence" value="ECO:0007669"/>
    <property type="project" value="Ensembl"/>
</dbReference>
<evidence type="ECO:0000256" key="1">
    <source>
        <dbReference type="ARBA" id="ARBA00004370"/>
    </source>
</evidence>
<dbReference type="Proteomes" id="UP000694421">
    <property type="component" value="Unplaced"/>
</dbReference>
<dbReference type="GO" id="GO:0006914">
    <property type="term" value="P:autophagy"/>
    <property type="evidence" value="ECO:0007669"/>
    <property type="project" value="Ensembl"/>
</dbReference>
<dbReference type="PANTHER" id="PTHR11923:SF51">
    <property type="entry name" value="LYSOSOME MEMBRANE PROTEIN 2"/>
    <property type="match status" value="1"/>
</dbReference>
<dbReference type="GO" id="GO:0043202">
    <property type="term" value="C:lysosomal lumen"/>
    <property type="evidence" value="ECO:0007669"/>
    <property type="project" value="Ensembl"/>
</dbReference>
<evidence type="ECO:0000256" key="5">
    <source>
        <dbReference type="ARBA" id="ARBA00023136"/>
    </source>
</evidence>
<dbReference type="GO" id="GO:0042803">
    <property type="term" value="F:protein homodimerization activity"/>
    <property type="evidence" value="ECO:0007669"/>
    <property type="project" value="Ensembl"/>
</dbReference>
<reference evidence="8" key="2">
    <citation type="submission" date="2025-09" db="UniProtKB">
        <authorList>
            <consortium name="Ensembl"/>
        </authorList>
    </citation>
    <scope>IDENTIFICATION</scope>
</reference>
<dbReference type="GO" id="GO:0006898">
    <property type="term" value="P:receptor-mediated endocytosis"/>
    <property type="evidence" value="ECO:0007669"/>
    <property type="project" value="Ensembl"/>
</dbReference>
<sequence>MRKVCLGAVGALSMVFLVVGISLLVARVLEKAVDGQVRQNIVLKNGTDVFEAWKDPPPPIHMQFYFFNYTNPLEILQGETPLVKQVGPYTYREYSSRIDVHIIDNGTKVTFFHPKTYVFVPEMSVGDPEVDLIRSVNMPALMAMDMATATPFHIPAEILLILYEENLFLMRTVHELLWGYRDKLLTALHKFHSEIDPEFGYYYKMNGTSDGEYVVLSGKKSYLDFSRIVEWNGKSSLNWWTSSICNMINGTDGESFHPLLGTDDTIYIFSSDFCRSLYLTFDRYVTVEGIPAYRFVPPKKIFENATVNPDNAGFCVPAGNCLGAGLLNVSACKRGAPIFLSPPHFYESDEKYLNDIEGLHPNKEDHETFLDISPLTGILLRANKRMQVNARVQKLPDFVQTGNIRTIYLPVLYINESVAIDKASAGKLKTLLLESSVITSIPFVIMAVGLILGLVFTVFVCRPLQAREEGSKDERAPLIRTS</sequence>
<evidence type="ECO:0000256" key="7">
    <source>
        <dbReference type="SAM" id="Phobius"/>
    </source>
</evidence>
<dbReference type="GO" id="GO:0005886">
    <property type="term" value="C:plasma membrane"/>
    <property type="evidence" value="ECO:0007669"/>
    <property type="project" value="Ensembl"/>
</dbReference>
<dbReference type="GO" id="GO:0015485">
    <property type="term" value="F:cholesterol binding"/>
    <property type="evidence" value="ECO:0007669"/>
    <property type="project" value="Ensembl"/>
</dbReference>
<keyword evidence="3 7" id="KW-0812">Transmembrane</keyword>
<dbReference type="GO" id="GO:0031210">
    <property type="term" value="F:phosphatidylcholine binding"/>
    <property type="evidence" value="ECO:0007669"/>
    <property type="project" value="Ensembl"/>
</dbReference>
<dbReference type="GO" id="GO:0099638">
    <property type="term" value="P:endosome to plasma membrane protein transport"/>
    <property type="evidence" value="ECO:0007669"/>
    <property type="project" value="Ensembl"/>
</dbReference>